<organism evidence="12 13">
    <name type="scientific">Rodentibacter mrazii</name>
    <dbReference type="NCBI Taxonomy" id="1908257"/>
    <lineage>
        <taxon>Bacteria</taxon>
        <taxon>Pseudomonadati</taxon>
        <taxon>Pseudomonadota</taxon>
        <taxon>Gammaproteobacteria</taxon>
        <taxon>Pasteurellales</taxon>
        <taxon>Pasteurellaceae</taxon>
        <taxon>Rodentibacter</taxon>
    </lineage>
</organism>
<keyword evidence="6 9" id="KW-0238">DNA-binding</keyword>
<proteinExistence type="predicted"/>
<dbReference type="CDD" id="cd00383">
    <property type="entry name" value="trans_reg_C"/>
    <property type="match status" value="1"/>
</dbReference>
<evidence type="ECO:0000256" key="2">
    <source>
        <dbReference type="ARBA" id="ARBA00022490"/>
    </source>
</evidence>
<keyword evidence="5" id="KW-0805">Transcription regulation</keyword>
<evidence type="ECO:0000256" key="9">
    <source>
        <dbReference type="PROSITE-ProRule" id="PRU01091"/>
    </source>
</evidence>
<dbReference type="GO" id="GO:0000156">
    <property type="term" value="F:phosphorelay response regulator activity"/>
    <property type="evidence" value="ECO:0007669"/>
    <property type="project" value="TreeGrafter"/>
</dbReference>
<dbReference type="GO" id="GO:0005829">
    <property type="term" value="C:cytosol"/>
    <property type="evidence" value="ECO:0007669"/>
    <property type="project" value="TreeGrafter"/>
</dbReference>
<evidence type="ECO:0000256" key="3">
    <source>
        <dbReference type="ARBA" id="ARBA00022553"/>
    </source>
</evidence>
<dbReference type="Gene3D" id="6.10.250.690">
    <property type="match status" value="1"/>
</dbReference>
<dbReference type="FunFam" id="1.10.10.10:FF:000099">
    <property type="entry name" value="Two-component system response regulator TorR"/>
    <property type="match status" value="1"/>
</dbReference>
<evidence type="ECO:0000259" key="11">
    <source>
        <dbReference type="PROSITE" id="PS51755"/>
    </source>
</evidence>
<dbReference type="GO" id="GO:0006355">
    <property type="term" value="P:regulation of DNA-templated transcription"/>
    <property type="evidence" value="ECO:0007669"/>
    <property type="project" value="InterPro"/>
</dbReference>
<dbReference type="InterPro" id="IPR001867">
    <property type="entry name" value="OmpR/PhoB-type_DNA-bd"/>
</dbReference>
<dbReference type="SUPFAM" id="SSF46894">
    <property type="entry name" value="C-terminal effector domain of the bipartite response regulators"/>
    <property type="match status" value="1"/>
</dbReference>
<comment type="caution">
    <text evidence="12">The sequence shown here is derived from an EMBL/GenBank/DDBJ whole genome shotgun (WGS) entry which is preliminary data.</text>
</comment>
<keyword evidence="3 8" id="KW-0597">Phosphoprotein</keyword>
<dbReference type="PANTHER" id="PTHR48111">
    <property type="entry name" value="REGULATOR OF RPOS"/>
    <property type="match status" value="1"/>
</dbReference>
<dbReference type="Gene3D" id="3.40.50.2300">
    <property type="match status" value="1"/>
</dbReference>
<evidence type="ECO:0000256" key="8">
    <source>
        <dbReference type="PROSITE-ProRule" id="PRU00169"/>
    </source>
</evidence>
<dbReference type="Proteomes" id="UP000189426">
    <property type="component" value="Unassembled WGS sequence"/>
</dbReference>
<comment type="subcellular location">
    <subcellularLocation>
        <location evidence="1">Cytoplasm</location>
    </subcellularLocation>
</comment>
<dbReference type="GO" id="GO:0000976">
    <property type="term" value="F:transcription cis-regulatory region binding"/>
    <property type="evidence" value="ECO:0007669"/>
    <property type="project" value="TreeGrafter"/>
</dbReference>
<dbReference type="InterPro" id="IPR011006">
    <property type="entry name" value="CheY-like_superfamily"/>
</dbReference>
<dbReference type="InterPro" id="IPR039420">
    <property type="entry name" value="WalR-like"/>
</dbReference>
<name>A0A1V3I877_9PAST</name>
<dbReference type="EMBL" id="MLHG01000111">
    <property type="protein sequence ID" value="OOF36280.1"/>
    <property type="molecule type" value="Genomic_DNA"/>
</dbReference>
<dbReference type="InterPro" id="IPR036388">
    <property type="entry name" value="WH-like_DNA-bd_sf"/>
</dbReference>
<evidence type="ECO:0000256" key="4">
    <source>
        <dbReference type="ARBA" id="ARBA00023012"/>
    </source>
</evidence>
<dbReference type="SUPFAM" id="SSF52172">
    <property type="entry name" value="CheY-like"/>
    <property type="match status" value="1"/>
</dbReference>
<evidence type="ECO:0000256" key="5">
    <source>
        <dbReference type="ARBA" id="ARBA00023015"/>
    </source>
</evidence>
<dbReference type="Pfam" id="PF00072">
    <property type="entry name" value="Response_reg"/>
    <property type="match status" value="1"/>
</dbReference>
<evidence type="ECO:0000313" key="12">
    <source>
        <dbReference type="EMBL" id="OOF36280.1"/>
    </source>
</evidence>
<dbReference type="Pfam" id="PF00486">
    <property type="entry name" value="Trans_reg_C"/>
    <property type="match status" value="1"/>
</dbReference>
<dbReference type="AlphaFoldDB" id="A0A1V3I877"/>
<accession>A0A1V3I877</accession>
<evidence type="ECO:0000256" key="6">
    <source>
        <dbReference type="ARBA" id="ARBA00023125"/>
    </source>
</evidence>
<feature type="domain" description="OmpR/PhoB-type" evidence="11">
    <location>
        <begin position="134"/>
        <end position="234"/>
    </location>
</feature>
<keyword evidence="4" id="KW-0902">Two-component regulatory system</keyword>
<dbReference type="RefSeq" id="WP_077495031.1">
    <property type="nucleotide sequence ID" value="NZ_MLHG01000111.1"/>
</dbReference>
<protein>
    <submittedName>
        <fullName evidence="12">DNA-binding response regulator</fullName>
    </submittedName>
</protein>
<keyword evidence="7" id="KW-0804">Transcription</keyword>
<dbReference type="PROSITE" id="PS51755">
    <property type="entry name" value="OMPR_PHOB"/>
    <property type="match status" value="1"/>
</dbReference>
<keyword evidence="13" id="KW-1185">Reference proteome</keyword>
<dbReference type="InterPro" id="IPR016032">
    <property type="entry name" value="Sig_transdc_resp-reg_C-effctor"/>
</dbReference>
<reference evidence="12 13" key="1">
    <citation type="submission" date="2016-10" db="EMBL/GenBank/DDBJ databases">
        <title>Rodentibacter gen. nov. and new species.</title>
        <authorList>
            <person name="Christensen H."/>
        </authorList>
    </citation>
    <scope>NUCLEOTIDE SEQUENCE [LARGE SCALE GENOMIC DNA]</scope>
    <source>
        <strain evidence="12 13">Ppn418</strain>
    </source>
</reference>
<dbReference type="GO" id="GO:0032993">
    <property type="term" value="C:protein-DNA complex"/>
    <property type="evidence" value="ECO:0007669"/>
    <property type="project" value="TreeGrafter"/>
</dbReference>
<dbReference type="STRING" id="1908257.BKK47_11725"/>
<dbReference type="SMART" id="SM00862">
    <property type="entry name" value="Trans_reg_C"/>
    <property type="match status" value="1"/>
</dbReference>
<evidence type="ECO:0000259" key="10">
    <source>
        <dbReference type="PROSITE" id="PS50110"/>
    </source>
</evidence>
<dbReference type="PANTHER" id="PTHR48111:SF4">
    <property type="entry name" value="DNA-BINDING DUAL TRANSCRIPTIONAL REGULATOR OMPR"/>
    <property type="match status" value="1"/>
</dbReference>
<feature type="modified residue" description="4-aspartylphosphate" evidence="8">
    <location>
        <position position="56"/>
    </location>
</feature>
<dbReference type="Gene3D" id="1.10.10.10">
    <property type="entry name" value="Winged helix-like DNA-binding domain superfamily/Winged helix DNA-binding domain"/>
    <property type="match status" value="1"/>
</dbReference>
<gene>
    <name evidence="12" type="ORF">BKK47_11725</name>
</gene>
<evidence type="ECO:0000313" key="13">
    <source>
        <dbReference type="Proteomes" id="UP000189426"/>
    </source>
</evidence>
<evidence type="ECO:0000256" key="1">
    <source>
        <dbReference type="ARBA" id="ARBA00004496"/>
    </source>
</evidence>
<dbReference type="SMART" id="SM00448">
    <property type="entry name" value="REC"/>
    <property type="match status" value="1"/>
</dbReference>
<keyword evidence="2" id="KW-0963">Cytoplasm</keyword>
<feature type="domain" description="Response regulatory" evidence="10">
    <location>
        <begin position="6"/>
        <end position="120"/>
    </location>
</feature>
<dbReference type="InterPro" id="IPR001789">
    <property type="entry name" value="Sig_transdc_resp-reg_receiver"/>
</dbReference>
<dbReference type="CDD" id="cd17574">
    <property type="entry name" value="REC_OmpR"/>
    <property type="match status" value="1"/>
</dbReference>
<sequence>MPSNLSILIIDDDIQICELLTDIFEEHGYTVSTANTGKQALTLLQTAPTFSLIFLDLILPDVNGLTLLQHLKAITSVPIIMLSGLDSESDIVVGLEMGADDYIPKPFYPRVVVARAKVALRHHQPISFSNTPIRHCFQFDHWLFDTENHKLYSPQKQEIILTQGEYTLLYALISHAQKVLSRQKLLELTHTESLDIFDRTIDVLIMRLRKKIEPNPKNPRYIQTIRGIGYLFNATIESC</sequence>
<feature type="DNA-binding region" description="OmpR/PhoB-type" evidence="9">
    <location>
        <begin position="134"/>
        <end position="234"/>
    </location>
</feature>
<dbReference type="PROSITE" id="PS50110">
    <property type="entry name" value="RESPONSE_REGULATORY"/>
    <property type="match status" value="1"/>
</dbReference>
<evidence type="ECO:0000256" key="7">
    <source>
        <dbReference type="ARBA" id="ARBA00023163"/>
    </source>
</evidence>